<dbReference type="AlphaFoldDB" id="A0AAD9CVJ1"/>
<feature type="domain" description="ATP-dependent RNA helicase PRP5/DDX46/KHDC4 KH" evidence="4">
    <location>
        <begin position="69"/>
        <end position="147"/>
    </location>
</feature>
<dbReference type="GO" id="GO:0005634">
    <property type="term" value="C:nucleus"/>
    <property type="evidence" value="ECO:0007669"/>
    <property type="project" value="InterPro"/>
</dbReference>
<dbReference type="InterPro" id="IPR055256">
    <property type="entry name" value="KH_1_KHDC4/BBP-like"/>
</dbReference>
<dbReference type="Pfam" id="PF23469">
    <property type="entry name" value="KH_12"/>
    <property type="match status" value="1"/>
</dbReference>
<evidence type="ECO:0008006" key="7">
    <source>
        <dbReference type="Google" id="ProtNLM"/>
    </source>
</evidence>
<protein>
    <recommendedName>
        <fullName evidence="7">K Homology domain-containing protein</fullName>
    </recommendedName>
</protein>
<reference evidence="5" key="1">
    <citation type="submission" date="2023-02" db="EMBL/GenBank/DDBJ databases">
        <title>Identification and recombinant expression of a fungal hydrolase from Papiliotrema laurentii that hydrolyzes apple cutin and clears colloidal polyester polyurethane.</title>
        <authorList>
            <consortium name="DOE Joint Genome Institute"/>
            <person name="Roman V.A."/>
            <person name="Bojanowski C."/>
            <person name="Crable B.R."/>
            <person name="Wagner D.N."/>
            <person name="Hung C.S."/>
            <person name="Nadeau L.J."/>
            <person name="Schratz L."/>
            <person name="Haridas S."/>
            <person name="Pangilinan J."/>
            <person name="Lipzen A."/>
            <person name="Na H."/>
            <person name="Yan M."/>
            <person name="Ng V."/>
            <person name="Grigoriev I.V."/>
            <person name="Spatafora J.W."/>
            <person name="Barlow D."/>
            <person name="Biffinger J."/>
            <person name="Kelley-Loughnane N."/>
            <person name="Varaljay V.A."/>
            <person name="Crookes-Goodson W.J."/>
        </authorList>
    </citation>
    <scope>NUCLEOTIDE SEQUENCE</scope>
    <source>
        <strain evidence="5">5307AH</strain>
    </source>
</reference>
<dbReference type="InterPro" id="IPR031121">
    <property type="entry name" value="RIK/BLOM7"/>
</dbReference>
<evidence type="ECO:0000259" key="3">
    <source>
        <dbReference type="Pfam" id="PF22675"/>
    </source>
</evidence>
<dbReference type="GO" id="GO:0003723">
    <property type="term" value="F:RNA binding"/>
    <property type="evidence" value="ECO:0007669"/>
    <property type="project" value="UniProtKB-UniRule"/>
</dbReference>
<feature type="region of interest" description="Disordered" evidence="2">
    <location>
        <begin position="1"/>
        <end position="32"/>
    </location>
</feature>
<feature type="region of interest" description="Disordered" evidence="2">
    <location>
        <begin position="314"/>
        <end position="343"/>
    </location>
</feature>
<dbReference type="PANTHER" id="PTHR15744:SF0">
    <property type="entry name" value="KH HOMOLOGY DOMAIN-CONTAINING PROTEIN 4"/>
    <property type="match status" value="1"/>
</dbReference>
<gene>
    <name evidence="5" type="ORF">DB88DRAFT_498613</name>
</gene>
<evidence type="ECO:0000313" key="6">
    <source>
        <dbReference type="Proteomes" id="UP001182556"/>
    </source>
</evidence>
<feature type="compositionally biased region" description="Basic and acidic residues" evidence="2">
    <location>
        <begin position="1"/>
        <end position="11"/>
    </location>
</feature>
<feature type="compositionally biased region" description="Low complexity" evidence="2">
    <location>
        <begin position="12"/>
        <end position="32"/>
    </location>
</feature>
<dbReference type="FunFam" id="3.30.1370.10:FF:000037">
    <property type="entry name" value="KH domain protein"/>
    <property type="match status" value="1"/>
</dbReference>
<keyword evidence="1" id="KW-0694">RNA-binding</keyword>
<dbReference type="PROSITE" id="PS50084">
    <property type="entry name" value="KH_TYPE_1"/>
    <property type="match status" value="1"/>
</dbReference>
<dbReference type="CDD" id="cd22386">
    <property type="entry name" value="KH-I_KHDC4_rpt2"/>
    <property type="match status" value="1"/>
</dbReference>
<dbReference type="Pfam" id="PF22675">
    <property type="entry name" value="KH-I_KHDC4-BBP"/>
    <property type="match status" value="1"/>
</dbReference>
<dbReference type="InterPro" id="IPR036612">
    <property type="entry name" value="KH_dom_type_1_sf"/>
</dbReference>
<dbReference type="Proteomes" id="UP001182556">
    <property type="component" value="Unassembled WGS sequence"/>
</dbReference>
<evidence type="ECO:0000256" key="2">
    <source>
        <dbReference type="SAM" id="MobiDB-lite"/>
    </source>
</evidence>
<dbReference type="EMBL" id="JAODAN010000010">
    <property type="protein sequence ID" value="KAK1921624.1"/>
    <property type="molecule type" value="Genomic_DNA"/>
</dbReference>
<dbReference type="InterPro" id="IPR047889">
    <property type="entry name" value="KHDC4_KH-I_second"/>
</dbReference>
<keyword evidence="6" id="KW-1185">Reference proteome</keyword>
<accession>A0AAD9CVJ1</accession>
<evidence type="ECO:0000259" key="4">
    <source>
        <dbReference type="Pfam" id="PF23469"/>
    </source>
</evidence>
<dbReference type="InterPro" id="IPR056149">
    <property type="entry name" value="PRP5/DDX46/KHDC4_KH"/>
</dbReference>
<feature type="domain" description="KHDC4/BBP-like KH-domain type I" evidence="3">
    <location>
        <begin position="192"/>
        <end position="265"/>
    </location>
</feature>
<sequence>MSEDRKSRWDAPSDAPAASTSSSTPAQKPDEAAAAAAAIAAKITASMRGPSGAMGNELIRLMPGEEGYTKDIPINDLKNRYVLTKGSTQKQISEETGTSVTTKGVWVPDASRLGPGEVPLYIHIVAKTQAALDAASAKVQELIDQELGPLIDTRTLIARNRALGLPMPAGVDAQGRVKWPEAKLPIGLDSLRNFNVRAKTVGPGGMFVKYIQAETGARVQIKGLGSGFMEADTGRESEEPMHINVAAPTQDQVERAKALAEDLLQVLRIEYEKARNGGNAGGQAGVYQAGYGTYAPAAGGADPYAAYYGNGTPGQQGSATPDAGAAAGASAGGAPPAGQIPQQGTEAWQQYAAYWAAYGYDVNDPQFQAWQQSQLQQGGQASAA</sequence>
<name>A0AAD9CVJ1_PAPLA</name>
<organism evidence="5 6">
    <name type="scientific">Papiliotrema laurentii</name>
    <name type="common">Cryptococcus laurentii</name>
    <dbReference type="NCBI Taxonomy" id="5418"/>
    <lineage>
        <taxon>Eukaryota</taxon>
        <taxon>Fungi</taxon>
        <taxon>Dikarya</taxon>
        <taxon>Basidiomycota</taxon>
        <taxon>Agaricomycotina</taxon>
        <taxon>Tremellomycetes</taxon>
        <taxon>Tremellales</taxon>
        <taxon>Rhynchogastremaceae</taxon>
        <taxon>Papiliotrema</taxon>
    </lineage>
</organism>
<dbReference type="Gene3D" id="3.30.1370.10">
    <property type="entry name" value="K Homology domain, type 1"/>
    <property type="match status" value="2"/>
</dbReference>
<evidence type="ECO:0000256" key="1">
    <source>
        <dbReference type="PROSITE-ProRule" id="PRU00117"/>
    </source>
</evidence>
<dbReference type="SUPFAM" id="SSF54791">
    <property type="entry name" value="Eukaryotic type KH-domain (KH-domain type I)"/>
    <property type="match status" value="2"/>
</dbReference>
<proteinExistence type="predicted"/>
<comment type="caution">
    <text evidence="5">The sequence shown here is derived from an EMBL/GenBank/DDBJ whole genome shotgun (WGS) entry which is preliminary data.</text>
</comment>
<dbReference type="PANTHER" id="PTHR15744">
    <property type="entry name" value="BLOM7"/>
    <property type="match status" value="1"/>
</dbReference>
<evidence type="ECO:0000313" key="5">
    <source>
        <dbReference type="EMBL" id="KAK1921624.1"/>
    </source>
</evidence>